<dbReference type="EMBL" id="OZ034815">
    <property type="protein sequence ID" value="CAL1371278.1"/>
    <property type="molecule type" value="Genomic_DNA"/>
</dbReference>
<accession>A0AAV2DDK2</accession>
<name>A0AAV2DDK2_9ROSI</name>
<gene>
    <name evidence="1" type="ORF">LTRI10_LOCUS13354</name>
</gene>
<evidence type="ECO:0000313" key="2">
    <source>
        <dbReference type="Proteomes" id="UP001497516"/>
    </source>
</evidence>
<sequence length="118" mass="13220">MGLDSNTCTSGSRRSHQASVFCNFFPANRARAGDFPSKSDELGSQNRHISFGFCRSLFGGRSSRISVSSKVDHRGRFVKHLRRSLRHTLLRDTLFDLGSPTARRPTQLPDPLLTWVVS</sequence>
<protein>
    <submittedName>
        <fullName evidence="1">Uncharacterized protein</fullName>
    </submittedName>
</protein>
<dbReference type="Proteomes" id="UP001497516">
    <property type="component" value="Chromosome 2"/>
</dbReference>
<proteinExistence type="predicted"/>
<evidence type="ECO:0000313" key="1">
    <source>
        <dbReference type="EMBL" id="CAL1371278.1"/>
    </source>
</evidence>
<organism evidence="1 2">
    <name type="scientific">Linum trigynum</name>
    <dbReference type="NCBI Taxonomy" id="586398"/>
    <lineage>
        <taxon>Eukaryota</taxon>
        <taxon>Viridiplantae</taxon>
        <taxon>Streptophyta</taxon>
        <taxon>Embryophyta</taxon>
        <taxon>Tracheophyta</taxon>
        <taxon>Spermatophyta</taxon>
        <taxon>Magnoliopsida</taxon>
        <taxon>eudicotyledons</taxon>
        <taxon>Gunneridae</taxon>
        <taxon>Pentapetalae</taxon>
        <taxon>rosids</taxon>
        <taxon>fabids</taxon>
        <taxon>Malpighiales</taxon>
        <taxon>Linaceae</taxon>
        <taxon>Linum</taxon>
    </lineage>
</organism>
<reference evidence="1 2" key="1">
    <citation type="submission" date="2024-04" db="EMBL/GenBank/DDBJ databases">
        <authorList>
            <person name="Fracassetti M."/>
        </authorList>
    </citation>
    <scope>NUCLEOTIDE SEQUENCE [LARGE SCALE GENOMIC DNA]</scope>
</reference>
<dbReference type="AlphaFoldDB" id="A0AAV2DDK2"/>
<keyword evidence="2" id="KW-1185">Reference proteome</keyword>